<dbReference type="STRING" id="559295.C5DJ25"/>
<dbReference type="GO" id="GO:0005464">
    <property type="term" value="F:UDP-xylose transmembrane transporter activity"/>
    <property type="evidence" value="ECO:0007669"/>
    <property type="project" value="TreeGrafter"/>
</dbReference>
<dbReference type="InParanoid" id="C5DJ25"/>
<dbReference type="GO" id="GO:0005789">
    <property type="term" value="C:endoplasmic reticulum membrane"/>
    <property type="evidence" value="ECO:0007669"/>
    <property type="project" value="TreeGrafter"/>
</dbReference>
<evidence type="ECO:0000256" key="4">
    <source>
        <dbReference type="ARBA" id="ARBA00022692"/>
    </source>
</evidence>
<dbReference type="PANTHER" id="PTHR10778:SF4">
    <property type="entry name" value="NUCLEOTIDE SUGAR TRANSPORTER SLC35B4"/>
    <property type="match status" value="1"/>
</dbReference>
<evidence type="ECO:0000256" key="2">
    <source>
        <dbReference type="ARBA" id="ARBA00022448"/>
    </source>
</evidence>
<keyword evidence="4 7" id="KW-0812">Transmembrane</keyword>
<feature type="transmembrane region" description="Helical" evidence="7">
    <location>
        <begin position="140"/>
        <end position="159"/>
    </location>
</feature>
<feature type="transmembrane region" description="Helical" evidence="7">
    <location>
        <begin position="179"/>
        <end position="198"/>
    </location>
</feature>
<evidence type="ECO:0000256" key="3">
    <source>
        <dbReference type="ARBA" id="ARBA00022597"/>
    </source>
</evidence>
<accession>C5DJ25</accession>
<reference evidence="8 9" key="1">
    <citation type="journal article" date="2009" name="Genome Res.">
        <title>Comparative genomics of protoploid Saccharomycetaceae.</title>
        <authorList>
            <consortium name="The Genolevures Consortium"/>
            <person name="Souciet J.-L."/>
            <person name="Dujon B."/>
            <person name="Gaillardin C."/>
            <person name="Johnston M."/>
            <person name="Baret P.V."/>
            <person name="Cliften P."/>
            <person name="Sherman D.J."/>
            <person name="Weissenbach J."/>
            <person name="Westhof E."/>
            <person name="Wincker P."/>
            <person name="Jubin C."/>
            <person name="Poulain J."/>
            <person name="Barbe V."/>
            <person name="Segurens B."/>
            <person name="Artiguenave F."/>
            <person name="Anthouard V."/>
            <person name="Vacherie B."/>
            <person name="Val M.-E."/>
            <person name="Fulton R.S."/>
            <person name="Minx P."/>
            <person name="Wilson R."/>
            <person name="Durrens P."/>
            <person name="Jean G."/>
            <person name="Marck C."/>
            <person name="Martin T."/>
            <person name="Nikolski M."/>
            <person name="Rolland T."/>
            <person name="Seret M.-L."/>
            <person name="Casaregola S."/>
            <person name="Despons L."/>
            <person name="Fairhead C."/>
            <person name="Fischer G."/>
            <person name="Lafontaine I."/>
            <person name="Leh V."/>
            <person name="Lemaire M."/>
            <person name="de Montigny J."/>
            <person name="Neuveglise C."/>
            <person name="Thierry A."/>
            <person name="Blanc-Lenfle I."/>
            <person name="Bleykasten C."/>
            <person name="Diffels J."/>
            <person name="Fritsch E."/>
            <person name="Frangeul L."/>
            <person name="Goeffon A."/>
            <person name="Jauniaux N."/>
            <person name="Kachouri-Lafond R."/>
            <person name="Payen C."/>
            <person name="Potier S."/>
            <person name="Pribylova L."/>
            <person name="Ozanne C."/>
            <person name="Richard G.-F."/>
            <person name="Sacerdot C."/>
            <person name="Straub M.-L."/>
            <person name="Talla E."/>
        </authorList>
    </citation>
    <scope>NUCLEOTIDE SEQUENCE [LARGE SCALE GENOMIC DNA]</scope>
    <source>
        <strain evidence="9">ATCC 56472 / CBS 6340 / NRRL Y-8284</strain>
    </source>
</reference>
<dbReference type="GO" id="GO:0000139">
    <property type="term" value="C:Golgi membrane"/>
    <property type="evidence" value="ECO:0007669"/>
    <property type="project" value="TreeGrafter"/>
</dbReference>
<protein>
    <submittedName>
        <fullName evidence="8">KLTH0F12914p</fullName>
    </submittedName>
</protein>
<dbReference type="Pfam" id="PF08449">
    <property type="entry name" value="UAA"/>
    <property type="match status" value="1"/>
</dbReference>
<feature type="transmembrane region" description="Helical" evidence="7">
    <location>
        <begin position="113"/>
        <end position="131"/>
    </location>
</feature>
<dbReference type="NCBIfam" id="TIGR00803">
    <property type="entry name" value="nst"/>
    <property type="match status" value="1"/>
</dbReference>
<organism evidence="8 9">
    <name type="scientific">Lachancea thermotolerans (strain ATCC 56472 / CBS 6340 / NRRL Y-8284)</name>
    <name type="common">Yeast</name>
    <name type="synonym">Kluyveromyces thermotolerans</name>
    <dbReference type="NCBI Taxonomy" id="559295"/>
    <lineage>
        <taxon>Eukaryota</taxon>
        <taxon>Fungi</taxon>
        <taxon>Dikarya</taxon>
        <taxon>Ascomycota</taxon>
        <taxon>Saccharomycotina</taxon>
        <taxon>Saccharomycetes</taxon>
        <taxon>Saccharomycetales</taxon>
        <taxon>Saccharomycetaceae</taxon>
        <taxon>Lachancea</taxon>
    </lineage>
</organism>
<dbReference type="PROSITE" id="PS51257">
    <property type="entry name" value="PROKAR_LIPOPROTEIN"/>
    <property type="match status" value="1"/>
</dbReference>
<evidence type="ECO:0000313" key="8">
    <source>
        <dbReference type="EMBL" id="CAR24314.1"/>
    </source>
</evidence>
<dbReference type="AlphaFoldDB" id="C5DJ25"/>
<evidence type="ECO:0000256" key="6">
    <source>
        <dbReference type="ARBA" id="ARBA00023136"/>
    </source>
</evidence>
<dbReference type="HOGENOM" id="CLU_033007_0_0_1"/>
<proteinExistence type="predicted"/>
<evidence type="ECO:0000256" key="1">
    <source>
        <dbReference type="ARBA" id="ARBA00004127"/>
    </source>
</evidence>
<dbReference type="OMA" id="NPFTGWH"/>
<keyword evidence="5 7" id="KW-1133">Transmembrane helix</keyword>
<sequence length="349" mass="38550">MESTKFVKLRRLPMKLLLPLSSIFGGCCSNVYTLERIMASTPHNMGNIVTFMQVLFVALKTLPEFLEFRNPPTFLKRRKIPFKIHLLSVLLFLLGTVSNNSVFAFGVSVPLHIVFRSSATAITMVLSWAIGQRTYTQKQVCSAILMTTGGVVTIIYRSSEFSIESLKVANMSSVKAGEGTGLLLLISSSILLCSYSLLNDWTYRTYGKHWKESLFYMHLLSLPLLLVNWRQLREEFRYLIHGAKMVSIPFTNAKVPPAVIMMVGNVVTQSICIEGVSALASITDALTVSVILLLRKLSSLLLSVYLFDNSLSWTALIGTVTVFIGALMYILSAAPSSDIGKGSKGVKSL</sequence>
<dbReference type="OrthoDB" id="999962at2759"/>
<keyword evidence="6 7" id="KW-0472">Membrane</keyword>
<dbReference type="EMBL" id="CU928170">
    <property type="protein sequence ID" value="CAR24314.1"/>
    <property type="molecule type" value="Genomic_DNA"/>
</dbReference>
<dbReference type="GeneID" id="8292974"/>
<dbReference type="PANTHER" id="PTHR10778">
    <property type="entry name" value="SOLUTE CARRIER FAMILY 35 MEMBER B"/>
    <property type="match status" value="1"/>
</dbReference>
<feature type="transmembrane region" description="Helical" evidence="7">
    <location>
        <begin position="313"/>
        <end position="334"/>
    </location>
</feature>
<dbReference type="KEGG" id="lth:KLTH0F12914g"/>
<gene>
    <name evidence="8" type="ordered locus">KLTH0F12914g</name>
</gene>
<dbReference type="GO" id="GO:0005462">
    <property type="term" value="F:UDP-N-acetylglucosamine transmembrane transporter activity"/>
    <property type="evidence" value="ECO:0007669"/>
    <property type="project" value="TreeGrafter"/>
</dbReference>
<keyword evidence="2" id="KW-0813">Transport</keyword>
<evidence type="ECO:0000256" key="7">
    <source>
        <dbReference type="SAM" id="Phobius"/>
    </source>
</evidence>
<dbReference type="RefSeq" id="XP_002554751.1">
    <property type="nucleotide sequence ID" value="XM_002554705.1"/>
</dbReference>
<feature type="transmembrane region" description="Helical" evidence="7">
    <location>
        <begin position="84"/>
        <end position="107"/>
    </location>
</feature>
<dbReference type="InterPro" id="IPR013657">
    <property type="entry name" value="SCL35B1-4/HUT1"/>
</dbReference>
<evidence type="ECO:0000256" key="5">
    <source>
        <dbReference type="ARBA" id="ARBA00022989"/>
    </source>
</evidence>
<name>C5DJ25_LACTC</name>
<dbReference type="eggNOG" id="KOG1583">
    <property type="taxonomic scope" value="Eukaryota"/>
</dbReference>
<keyword evidence="3" id="KW-0762">Sugar transport</keyword>
<comment type="subcellular location">
    <subcellularLocation>
        <location evidence="1">Endomembrane system</location>
        <topology evidence="1">Multi-pass membrane protein</topology>
    </subcellularLocation>
</comment>
<dbReference type="FunCoup" id="C5DJ25">
    <property type="interactions" value="169"/>
</dbReference>
<dbReference type="Proteomes" id="UP000002036">
    <property type="component" value="Chromosome F"/>
</dbReference>
<keyword evidence="9" id="KW-1185">Reference proteome</keyword>
<evidence type="ECO:0000313" key="9">
    <source>
        <dbReference type="Proteomes" id="UP000002036"/>
    </source>
</evidence>